<evidence type="ECO:0000313" key="3">
    <source>
        <dbReference type="WBParaSite" id="Hba_00097"/>
    </source>
</evidence>
<sequence>MAAYRSHGSAAMAGSAAHRLTVLILLTMGTSYALQVVVMEPMAQQMPYGASQKHLFSSYPSHSSFLWLSPLHGLSSTMYRDLDMHTPRIDCKEGLFCTYLSLLVSSNGGVDASRNEVERDREADSPDPPSTTSESNGIYTFPPPHDMHESFHFTPNSSPQLVRREKEGILGSGTKLMGKKLLIIKRKYR</sequence>
<name>A0A1I7W657_HETBA</name>
<organism evidence="2 3">
    <name type="scientific">Heterorhabditis bacteriophora</name>
    <name type="common">Entomopathogenic nematode worm</name>
    <dbReference type="NCBI Taxonomy" id="37862"/>
    <lineage>
        <taxon>Eukaryota</taxon>
        <taxon>Metazoa</taxon>
        <taxon>Ecdysozoa</taxon>
        <taxon>Nematoda</taxon>
        <taxon>Chromadorea</taxon>
        <taxon>Rhabditida</taxon>
        <taxon>Rhabditina</taxon>
        <taxon>Rhabditomorpha</taxon>
        <taxon>Strongyloidea</taxon>
        <taxon>Heterorhabditidae</taxon>
        <taxon>Heterorhabditis</taxon>
    </lineage>
</organism>
<evidence type="ECO:0000313" key="2">
    <source>
        <dbReference type="Proteomes" id="UP000095283"/>
    </source>
</evidence>
<feature type="compositionally biased region" description="Basic and acidic residues" evidence="1">
    <location>
        <begin position="113"/>
        <end position="124"/>
    </location>
</feature>
<evidence type="ECO:0000256" key="1">
    <source>
        <dbReference type="SAM" id="MobiDB-lite"/>
    </source>
</evidence>
<proteinExistence type="predicted"/>
<dbReference type="AlphaFoldDB" id="A0A1I7W657"/>
<reference evidence="3" key="1">
    <citation type="submission" date="2016-11" db="UniProtKB">
        <authorList>
            <consortium name="WormBaseParasite"/>
        </authorList>
    </citation>
    <scope>IDENTIFICATION</scope>
</reference>
<accession>A0A1I7W657</accession>
<keyword evidence="2" id="KW-1185">Reference proteome</keyword>
<protein>
    <submittedName>
        <fullName evidence="3">Secreted protein</fullName>
    </submittedName>
</protein>
<feature type="region of interest" description="Disordered" evidence="1">
    <location>
        <begin position="110"/>
        <end position="141"/>
    </location>
</feature>
<dbReference type="WBParaSite" id="Hba_00097">
    <property type="protein sequence ID" value="Hba_00097"/>
    <property type="gene ID" value="Hba_00097"/>
</dbReference>
<dbReference type="Proteomes" id="UP000095283">
    <property type="component" value="Unplaced"/>
</dbReference>